<dbReference type="RefSeq" id="WP_160230253.1">
    <property type="nucleotide sequence ID" value="NZ_CP043925.1"/>
</dbReference>
<keyword evidence="1" id="KW-0472">Membrane</keyword>
<protein>
    <submittedName>
        <fullName evidence="4">Acyltransferase</fullName>
    </submittedName>
</protein>
<evidence type="ECO:0000256" key="1">
    <source>
        <dbReference type="SAM" id="Phobius"/>
    </source>
</evidence>
<feature type="transmembrane region" description="Helical" evidence="1">
    <location>
        <begin position="195"/>
        <end position="214"/>
    </location>
</feature>
<sequence>MLSYRKELDGIRALAVFAVILYHANFQMFGDTVFKGGYLGVDVFFVLSGYLITGIIRDKLQKESFSLLDFYWRRFKRIVPALLAVLLVTSAFAYFILQPDSIISYVKSLKSALYFGSNYYFLSENSYVSEASIRKPLLHTWSLAVEWQFYMVFPLLILFINKFLKKYTFGIMLILLIISMQYANIIVKVRPDDAFYLLPSRAWELFAGGLLTFFDRRNLDNIKDGTISSMLVKSMPIIGLFLVIHGMIFFDHSNPHPSFLTAVPVFGICLFILFTTKGDITNSIFSSKPVVFIGLISYSLYLWHQPVFVFFRLLKHDEINNLQLLMLISISLFLSVASYYLIENKFRVKNLGYKKISILAVIVLALVSFYIATINTKGFSGRFEGKQKEVNDLFSVLEFTKLKDEVNLGHGYFSKDPQELCNKRTVDTACKFGNQEWINIGDSFAGQLDPELHKILTEKGQGLISLTYEQCPFVSPDIWFGKVPECTTVNEERIKFLSGLNDKKKIIVTANYWQFENPKKRIPVNGVSNSKLPEDAVLDNDVAWKSYAENIKMLLNSGHEVYVIYPLPDPASDIRKQLFEQLSVNMSSYKKAYSQNKNAYADTIKFANKLDLFLPDDKRLHKVYTSDIFCENGQCLTINNDGAIFSRGGHLTNNGAKMILKKIF</sequence>
<evidence type="ECO:0000313" key="5">
    <source>
        <dbReference type="Proteomes" id="UP000464700"/>
    </source>
</evidence>
<evidence type="ECO:0000313" key="4">
    <source>
        <dbReference type="EMBL" id="QHN10320.1"/>
    </source>
</evidence>
<feature type="transmembrane region" description="Helical" evidence="1">
    <location>
        <begin position="36"/>
        <end position="57"/>
    </location>
</feature>
<feature type="transmembrane region" description="Helical" evidence="1">
    <location>
        <begin position="324"/>
        <end position="342"/>
    </location>
</feature>
<gene>
    <name evidence="4" type="ORF">F1325_07535</name>
</gene>
<keyword evidence="1" id="KW-1133">Transmembrane helix</keyword>
<dbReference type="InterPro" id="IPR050879">
    <property type="entry name" value="Acyltransferase_3"/>
</dbReference>
<feature type="domain" description="SGNH" evidence="3">
    <location>
        <begin position="427"/>
        <end position="659"/>
    </location>
</feature>
<name>A0A6I7DA01_9GAMM</name>
<dbReference type="GO" id="GO:0009103">
    <property type="term" value="P:lipopolysaccharide biosynthetic process"/>
    <property type="evidence" value="ECO:0007669"/>
    <property type="project" value="TreeGrafter"/>
</dbReference>
<feature type="transmembrane region" description="Helical" evidence="1">
    <location>
        <begin position="354"/>
        <end position="372"/>
    </location>
</feature>
<accession>A0A6I7DA01</accession>
<proteinExistence type="predicted"/>
<keyword evidence="5" id="KW-1185">Reference proteome</keyword>
<dbReference type="Pfam" id="PF19040">
    <property type="entry name" value="SGNH"/>
    <property type="match status" value="1"/>
</dbReference>
<feature type="transmembrane region" description="Helical" evidence="1">
    <location>
        <begin position="12"/>
        <end position="30"/>
    </location>
</feature>
<dbReference type="InterPro" id="IPR043968">
    <property type="entry name" value="SGNH"/>
</dbReference>
<dbReference type="InterPro" id="IPR002656">
    <property type="entry name" value="Acyl_transf_3_dom"/>
</dbReference>
<organism evidence="4 5">
    <name type="scientific">Proteus columbae</name>
    <dbReference type="NCBI Taxonomy" id="1987580"/>
    <lineage>
        <taxon>Bacteria</taxon>
        <taxon>Pseudomonadati</taxon>
        <taxon>Pseudomonadota</taxon>
        <taxon>Gammaproteobacteria</taxon>
        <taxon>Enterobacterales</taxon>
        <taxon>Morganellaceae</taxon>
        <taxon>Proteus</taxon>
    </lineage>
</organism>
<dbReference type="Pfam" id="PF01757">
    <property type="entry name" value="Acyl_transf_3"/>
    <property type="match status" value="1"/>
</dbReference>
<dbReference type="GO" id="GO:0016747">
    <property type="term" value="F:acyltransferase activity, transferring groups other than amino-acyl groups"/>
    <property type="evidence" value="ECO:0007669"/>
    <property type="project" value="InterPro"/>
</dbReference>
<dbReference type="PANTHER" id="PTHR23028">
    <property type="entry name" value="ACETYLTRANSFERASE"/>
    <property type="match status" value="1"/>
</dbReference>
<feature type="domain" description="Acyltransferase 3" evidence="2">
    <location>
        <begin position="6"/>
        <end position="338"/>
    </location>
</feature>
<feature type="transmembrane region" description="Helical" evidence="1">
    <location>
        <begin position="78"/>
        <end position="97"/>
    </location>
</feature>
<dbReference type="KEGG" id="pcol:F1325_07535"/>
<keyword evidence="1" id="KW-0812">Transmembrane</keyword>
<evidence type="ECO:0000259" key="3">
    <source>
        <dbReference type="Pfam" id="PF19040"/>
    </source>
</evidence>
<feature type="transmembrane region" description="Helical" evidence="1">
    <location>
        <begin position="171"/>
        <end position="189"/>
    </location>
</feature>
<feature type="transmembrane region" description="Helical" evidence="1">
    <location>
        <begin position="286"/>
        <end position="304"/>
    </location>
</feature>
<reference evidence="4 5" key="1">
    <citation type="submission" date="2019-09" db="EMBL/GenBank/DDBJ databases">
        <title>Emergence of a chromosome-mediated tetracycline resistance gene in Proteus strain.</title>
        <authorList>
            <person name="He D."/>
            <person name="Wang L."/>
        </authorList>
    </citation>
    <scope>NUCLEOTIDE SEQUENCE [LARGE SCALE GENOMIC DNA]</scope>
    <source>
        <strain evidence="4 5">T60</strain>
    </source>
</reference>
<keyword evidence="4" id="KW-0012">Acyltransferase</keyword>
<dbReference type="PANTHER" id="PTHR23028:SF53">
    <property type="entry name" value="ACYL_TRANSF_3 DOMAIN-CONTAINING PROTEIN"/>
    <property type="match status" value="1"/>
</dbReference>
<feature type="transmembrane region" description="Helical" evidence="1">
    <location>
        <begin position="147"/>
        <end position="164"/>
    </location>
</feature>
<keyword evidence="4" id="KW-0808">Transferase</keyword>
<dbReference type="GO" id="GO:0016020">
    <property type="term" value="C:membrane"/>
    <property type="evidence" value="ECO:0007669"/>
    <property type="project" value="TreeGrafter"/>
</dbReference>
<evidence type="ECO:0000259" key="2">
    <source>
        <dbReference type="Pfam" id="PF01757"/>
    </source>
</evidence>
<dbReference type="Proteomes" id="UP000464700">
    <property type="component" value="Chromosome"/>
</dbReference>
<dbReference type="AlphaFoldDB" id="A0A6I7DA01"/>
<feature type="transmembrane region" description="Helical" evidence="1">
    <location>
        <begin position="256"/>
        <end position="274"/>
    </location>
</feature>
<feature type="transmembrane region" description="Helical" evidence="1">
    <location>
        <begin position="226"/>
        <end position="250"/>
    </location>
</feature>
<dbReference type="EMBL" id="CP043925">
    <property type="protein sequence ID" value="QHN10320.1"/>
    <property type="molecule type" value="Genomic_DNA"/>
</dbReference>